<feature type="transmembrane region" description="Helical" evidence="1">
    <location>
        <begin position="12"/>
        <end position="30"/>
    </location>
</feature>
<sequence>MFEILKTSKFDIIFSFLVGFAIMAMTIPLCKGDACYIKKAPSIEEMKKTTFKIGSKCYQFKHDIVACPASGYIEAFQIWTPGS</sequence>
<keyword evidence="1" id="KW-0472">Membrane</keyword>
<name>A0A6C0L9S3_9ZZZZ</name>
<organism evidence="2">
    <name type="scientific">viral metagenome</name>
    <dbReference type="NCBI Taxonomy" id="1070528"/>
    <lineage>
        <taxon>unclassified sequences</taxon>
        <taxon>metagenomes</taxon>
        <taxon>organismal metagenomes</taxon>
    </lineage>
</organism>
<proteinExistence type="predicted"/>
<keyword evidence="1" id="KW-0812">Transmembrane</keyword>
<evidence type="ECO:0000256" key="1">
    <source>
        <dbReference type="SAM" id="Phobius"/>
    </source>
</evidence>
<reference evidence="2" key="1">
    <citation type="journal article" date="2020" name="Nature">
        <title>Giant virus diversity and host interactions through global metagenomics.</title>
        <authorList>
            <person name="Schulz F."/>
            <person name="Roux S."/>
            <person name="Paez-Espino D."/>
            <person name="Jungbluth S."/>
            <person name="Walsh D.A."/>
            <person name="Denef V.J."/>
            <person name="McMahon K.D."/>
            <person name="Konstantinidis K.T."/>
            <person name="Eloe-Fadrosh E.A."/>
            <person name="Kyrpides N.C."/>
            <person name="Woyke T."/>
        </authorList>
    </citation>
    <scope>NUCLEOTIDE SEQUENCE</scope>
    <source>
        <strain evidence="2">GVMAG-M-3300027759-16</strain>
    </source>
</reference>
<evidence type="ECO:0000313" key="2">
    <source>
        <dbReference type="EMBL" id="QHU26414.1"/>
    </source>
</evidence>
<accession>A0A6C0L9S3</accession>
<dbReference type="AlphaFoldDB" id="A0A6C0L9S3"/>
<keyword evidence="1" id="KW-1133">Transmembrane helix</keyword>
<dbReference type="EMBL" id="MN740440">
    <property type="protein sequence ID" value="QHU26414.1"/>
    <property type="molecule type" value="Genomic_DNA"/>
</dbReference>
<protein>
    <submittedName>
        <fullName evidence="2">Uncharacterized protein</fullName>
    </submittedName>
</protein>